<gene>
    <name evidence="2" type="ORF">CP500_018150</name>
</gene>
<keyword evidence="3" id="KW-1185">Reference proteome</keyword>
<reference evidence="2" key="1">
    <citation type="submission" date="2017-10" db="EMBL/GenBank/DDBJ databases">
        <title>Draft genome sequence of the planktic cyanobacteria Tychonema bourrellyi isolated from alpine lentic freshwater.</title>
        <authorList>
            <person name="Tett A."/>
            <person name="Armanini F."/>
            <person name="Asnicar F."/>
            <person name="Boscaini A."/>
            <person name="Pasolli E."/>
            <person name="Zolfo M."/>
            <person name="Donati C."/>
            <person name="Salmaso N."/>
            <person name="Segata N."/>
        </authorList>
    </citation>
    <scope>NUCLEOTIDE SEQUENCE</scope>
    <source>
        <strain evidence="2">FEM_GT703</strain>
    </source>
</reference>
<organism evidence="2 3">
    <name type="scientific">Tychonema bourrellyi FEM_GT703</name>
    <dbReference type="NCBI Taxonomy" id="2040638"/>
    <lineage>
        <taxon>Bacteria</taxon>
        <taxon>Bacillati</taxon>
        <taxon>Cyanobacteriota</taxon>
        <taxon>Cyanophyceae</taxon>
        <taxon>Oscillatoriophycideae</taxon>
        <taxon>Oscillatoriales</taxon>
        <taxon>Microcoleaceae</taxon>
        <taxon>Tychonema</taxon>
    </lineage>
</organism>
<feature type="domain" description="Metallo-beta-lactamase" evidence="1">
    <location>
        <begin position="29"/>
        <end position="191"/>
    </location>
</feature>
<protein>
    <submittedName>
        <fullName evidence="2">MBL fold metallo-hydrolase</fullName>
    </submittedName>
</protein>
<dbReference type="PANTHER" id="PTHR42773">
    <property type="entry name" value="METALLO-BETA-LACTAMASE-RELATED"/>
    <property type="match status" value="1"/>
</dbReference>
<dbReference type="GO" id="GO:0016787">
    <property type="term" value="F:hydrolase activity"/>
    <property type="evidence" value="ECO:0007669"/>
    <property type="project" value="UniProtKB-KW"/>
</dbReference>
<dbReference type="SUPFAM" id="SSF56281">
    <property type="entry name" value="Metallo-hydrolase/oxidoreductase"/>
    <property type="match status" value="1"/>
</dbReference>
<dbReference type="EMBL" id="NXIB02000128">
    <property type="protein sequence ID" value="PHX54063.1"/>
    <property type="molecule type" value="Genomic_DNA"/>
</dbReference>
<dbReference type="InterPro" id="IPR036866">
    <property type="entry name" value="RibonucZ/Hydroxyglut_hydro"/>
</dbReference>
<accession>A0A2G4EX05</accession>
<proteinExistence type="predicted"/>
<name>A0A2G4EX05_9CYAN</name>
<dbReference type="AlphaFoldDB" id="A0A2G4EX05"/>
<dbReference type="InterPro" id="IPR001279">
    <property type="entry name" value="Metallo-B-lactamas"/>
</dbReference>
<evidence type="ECO:0000313" key="2">
    <source>
        <dbReference type="EMBL" id="PHX54063.1"/>
    </source>
</evidence>
<dbReference type="Proteomes" id="UP000226442">
    <property type="component" value="Unassembled WGS sequence"/>
</dbReference>
<dbReference type="PANTHER" id="PTHR42773:SF3">
    <property type="entry name" value="SLR0630 PROTEIN"/>
    <property type="match status" value="1"/>
</dbReference>
<sequence>MKQQSSASKQPKPVLENIFAFPPNRDTLGATAYFIVENQTNILVDCPAWDEINQTFLREHGGVRLLFLTHRGAIGKAREIQEATGCDILIQEQEAYLLPGLKVTAFEREFALSDRTLAFWTPGHSPGSSCLYDTRSGGVLFSGRHLLPNRDSAPEPYRTAKTFHWPRQINSVKSIVDRFSPETLQYICPGANTGFLRGKSAIDRAFEQLASLDLAVCLQSKPLL</sequence>
<evidence type="ECO:0000259" key="1">
    <source>
        <dbReference type="SMART" id="SM00849"/>
    </source>
</evidence>
<dbReference type="OrthoDB" id="9802991at2"/>
<evidence type="ECO:0000313" key="3">
    <source>
        <dbReference type="Proteomes" id="UP000226442"/>
    </source>
</evidence>
<dbReference type="Gene3D" id="3.60.15.10">
    <property type="entry name" value="Ribonuclease Z/Hydroxyacylglutathione hydrolase-like"/>
    <property type="match status" value="1"/>
</dbReference>
<dbReference type="SMART" id="SM00849">
    <property type="entry name" value="Lactamase_B"/>
    <property type="match status" value="1"/>
</dbReference>
<dbReference type="RefSeq" id="WP_096829773.1">
    <property type="nucleotide sequence ID" value="NZ_NXIB02000128.1"/>
</dbReference>
<comment type="caution">
    <text evidence="2">The sequence shown here is derived from an EMBL/GenBank/DDBJ whole genome shotgun (WGS) entry which is preliminary data.</text>
</comment>